<name>A0A6J4R404_9ACTN</name>
<keyword evidence="2" id="KW-0808">Transferase</keyword>
<reference evidence="2" key="1">
    <citation type="submission" date="2020-02" db="EMBL/GenBank/DDBJ databases">
        <authorList>
            <person name="Meier V. D."/>
        </authorList>
    </citation>
    <scope>NUCLEOTIDE SEQUENCE</scope>
    <source>
        <strain evidence="2">AVDCRST_MAG02</strain>
    </source>
</reference>
<feature type="compositionally biased region" description="Basic and acidic residues" evidence="1">
    <location>
        <begin position="172"/>
        <end position="192"/>
    </location>
</feature>
<organism evidence="2">
    <name type="scientific">uncultured Rubrobacteraceae bacterium</name>
    <dbReference type="NCBI Taxonomy" id="349277"/>
    <lineage>
        <taxon>Bacteria</taxon>
        <taxon>Bacillati</taxon>
        <taxon>Actinomycetota</taxon>
        <taxon>Rubrobacteria</taxon>
        <taxon>Rubrobacterales</taxon>
        <taxon>Rubrobacteraceae</taxon>
        <taxon>environmental samples</taxon>
    </lineage>
</organism>
<feature type="compositionally biased region" description="Low complexity" evidence="1">
    <location>
        <begin position="217"/>
        <end position="229"/>
    </location>
</feature>
<evidence type="ECO:0000313" key="2">
    <source>
        <dbReference type="EMBL" id="CAA9459469.1"/>
    </source>
</evidence>
<feature type="compositionally biased region" description="Low complexity" evidence="1">
    <location>
        <begin position="298"/>
        <end position="307"/>
    </location>
</feature>
<protein>
    <submittedName>
        <fullName evidence="2">Serine/threonine protein kinase</fullName>
    </submittedName>
</protein>
<accession>A0A6J4R404</accession>
<dbReference type="GO" id="GO:0004674">
    <property type="term" value="F:protein serine/threonine kinase activity"/>
    <property type="evidence" value="ECO:0007669"/>
    <property type="project" value="UniProtKB-KW"/>
</dbReference>
<feature type="compositionally biased region" description="Basic and acidic residues" evidence="1">
    <location>
        <begin position="27"/>
        <end position="44"/>
    </location>
</feature>
<feature type="non-terminal residue" evidence="2">
    <location>
        <position position="1"/>
    </location>
</feature>
<gene>
    <name evidence="2" type="ORF">AVDCRST_MAG02-1994</name>
</gene>
<feature type="compositionally biased region" description="Basic residues" evidence="1">
    <location>
        <begin position="91"/>
        <end position="118"/>
    </location>
</feature>
<dbReference type="AlphaFoldDB" id="A0A6J4R404"/>
<keyword evidence="2" id="KW-0418">Kinase</keyword>
<feature type="compositionally biased region" description="Basic and acidic residues" evidence="1">
    <location>
        <begin position="230"/>
        <end position="247"/>
    </location>
</feature>
<feature type="compositionally biased region" description="Basic and acidic residues" evidence="1">
    <location>
        <begin position="58"/>
        <end position="71"/>
    </location>
</feature>
<feature type="region of interest" description="Disordered" evidence="1">
    <location>
        <begin position="1"/>
        <end position="307"/>
    </location>
</feature>
<keyword evidence="2" id="KW-0723">Serine/threonine-protein kinase</keyword>
<feature type="compositionally biased region" description="Basic and acidic residues" evidence="1">
    <location>
        <begin position="132"/>
        <end position="141"/>
    </location>
</feature>
<sequence>EPRPLRRPLRGPPPPRGRRHGRGPPGARRESGAGRGPENPERAACRGRGLPEALPPGGEERRHAQSPERRAGLRPAPLGGRHLLHRDGARARRHPQGAHPARGRARSRRSRPSGRAGRRGFASGPRAGRRPPGREVPEHPPHGVRGRQGRGLWDSARRRRHHALRPRRRPRHGEVHVPRAGDGCGRHPEERPVLFGGRPLRDADRGPPLRGGGPGAGARQARQRTPAATEGREPRGPRGDGRPRYEAHVQGPRPSPRERGGARRRAQTGVRPSAKPAAPRRLGGAGGPNAGPGPPAARFPRPGGAARGYVCAYGNKLLHVSPESFLP</sequence>
<feature type="non-terminal residue" evidence="2">
    <location>
        <position position="327"/>
    </location>
</feature>
<feature type="compositionally biased region" description="Basic residues" evidence="1">
    <location>
        <begin position="157"/>
        <end position="171"/>
    </location>
</feature>
<dbReference type="EMBL" id="CADCVH010000068">
    <property type="protein sequence ID" value="CAA9459469.1"/>
    <property type="molecule type" value="Genomic_DNA"/>
</dbReference>
<evidence type="ECO:0000256" key="1">
    <source>
        <dbReference type="SAM" id="MobiDB-lite"/>
    </source>
</evidence>
<proteinExistence type="predicted"/>